<dbReference type="AlphaFoldDB" id="B3CAI3"/>
<dbReference type="Proteomes" id="UP000004596">
    <property type="component" value="Unassembled WGS sequence"/>
</dbReference>
<sequence>MNMGEKGLKWLEQLWQCFLSIVKILLQSKWGTRLPSSFSNPDELLILANGPSLNRTVEESADFIQGKTLLAVNFCVSSPMFERLRPELYLIADPLFWIVPEKRVQLFKTMAEKTTWDMNFFVPARALKDKEWQPLLAGNPHIKLYIYNTTPIEGFQSFCNWIFRKGWGVPRPHNVLIPSIAMGLRLPFRKIYMAGADHSWLPEITVTDDNVVLMHQKHFYDQNKSQADTVKQENLNSARLYTILYHMHVAFKSYFILEAYARKLGKEVINVTPGSYIDAFKRMKI</sequence>
<gene>
    <name evidence="1" type="ORF">BACINT_01498</name>
</gene>
<protein>
    <recommendedName>
        <fullName evidence="3">DUF115 domain-containing protein</fullName>
    </recommendedName>
</protein>
<evidence type="ECO:0008006" key="3">
    <source>
        <dbReference type="Google" id="ProtNLM"/>
    </source>
</evidence>
<dbReference type="EMBL" id="ABJL02000007">
    <property type="protein sequence ID" value="EDV06412.1"/>
    <property type="molecule type" value="Genomic_DNA"/>
</dbReference>
<accession>B3CAI3</accession>
<organism evidence="1 2">
    <name type="scientific">Bacteroides intestinalis DSM 17393</name>
    <dbReference type="NCBI Taxonomy" id="471870"/>
    <lineage>
        <taxon>Bacteria</taxon>
        <taxon>Pseudomonadati</taxon>
        <taxon>Bacteroidota</taxon>
        <taxon>Bacteroidia</taxon>
        <taxon>Bacteroidales</taxon>
        <taxon>Bacteroidaceae</taxon>
        <taxon>Bacteroides</taxon>
    </lineage>
</organism>
<proteinExistence type="predicted"/>
<reference evidence="1 2" key="2">
    <citation type="submission" date="2008-04" db="EMBL/GenBank/DDBJ databases">
        <authorList>
            <person name="Fulton L."/>
            <person name="Clifton S."/>
            <person name="Fulton B."/>
            <person name="Xu J."/>
            <person name="Minx P."/>
            <person name="Pepin K.H."/>
            <person name="Johnson M."/>
            <person name="Thiruvilangam P."/>
            <person name="Bhonagiri V."/>
            <person name="Nash W.E."/>
            <person name="Mardis E.R."/>
            <person name="Wilson R.K."/>
        </authorList>
    </citation>
    <scope>NUCLEOTIDE SEQUENCE [LARGE SCALE GENOMIC DNA]</scope>
    <source>
        <strain evidence="1 2">DSM 17393</strain>
    </source>
</reference>
<dbReference type="Gene3D" id="3.90.1480.10">
    <property type="entry name" value="Alpha-2,3-sialyltransferase"/>
    <property type="match status" value="1"/>
</dbReference>
<dbReference type="eggNOG" id="ENOG502ZABF">
    <property type="taxonomic scope" value="Bacteria"/>
</dbReference>
<dbReference type="STRING" id="471870.BACINT_01498"/>
<evidence type="ECO:0000313" key="1">
    <source>
        <dbReference type="EMBL" id="EDV06412.1"/>
    </source>
</evidence>
<evidence type="ECO:0000313" key="2">
    <source>
        <dbReference type="Proteomes" id="UP000004596"/>
    </source>
</evidence>
<name>B3CAI3_9BACE</name>
<comment type="caution">
    <text evidence="1">The sequence shown here is derived from an EMBL/GenBank/DDBJ whole genome shotgun (WGS) entry which is preliminary data.</text>
</comment>
<reference evidence="1 2" key="1">
    <citation type="submission" date="2008-04" db="EMBL/GenBank/DDBJ databases">
        <title>Draft genome sequence of Bacteroides intestinalis (DSM 17393).</title>
        <authorList>
            <person name="Sudarsanam P."/>
            <person name="Ley R."/>
            <person name="Guruge J."/>
            <person name="Turnbaugh P.J."/>
            <person name="Mahowald M."/>
            <person name="Liep D."/>
            <person name="Gordon J."/>
        </authorList>
    </citation>
    <scope>NUCLEOTIDE SEQUENCE [LARGE SCALE GENOMIC DNA]</scope>
    <source>
        <strain evidence="1 2">DSM 17393</strain>
    </source>
</reference>